<organism evidence="2 3">
    <name type="scientific">Azotobacter beijerinckii</name>
    <dbReference type="NCBI Taxonomy" id="170623"/>
    <lineage>
        <taxon>Bacteria</taxon>
        <taxon>Pseudomonadati</taxon>
        <taxon>Pseudomonadota</taxon>
        <taxon>Gammaproteobacteria</taxon>
        <taxon>Pseudomonadales</taxon>
        <taxon>Pseudomonadaceae</taxon>
        <taxon>Azotobacter</taxon>
    </lineage>
</organism>
<dbReference type="EMBL" id="FOKJ01000047">
    <property type="protein sequence ID" value="SFB43652.1"/>
    <property type="molecule type" value="Genomic_DNA"/>
</dbReference>
<evidence type="ECO:0000313" key="3">
    <source>
        <dbReference type="Proteomes" id="UP000198861"/>
    </source>
</evidence>
<evidence type="ECO:0000313" key="2">
    <source>
        <dbReference type="EMBL" id="SFB43652.1"/>
    </source>
</evidence>
<feature type="compositionally biased region" description="Polar residues" evidence="1">
    <location>
        <begin position="1"/>
        <end position="23"/>
    </location>
</feature>
<reference evidence="2 3" key="1">
    <citation type="submission" date="2016-10" db="EMBL/GenBank/DDBJ databases">
        <authorList>
            <person name="Varghese N."/>
            <person name="Submissions S."/>
        </authorList>
    </citation>
    <scope>NUCLEOTIDE SEQUENCE [LARGE SCALE GENOMIC DNA]</scope>
    <source>
        <strain evidence="2 3">DSM 282</strain>
    </source>
</reference>
<dbReference type="RefSeq" id="WP_217646284.1">
    <property type="nucleotide sequence ID" value="NZ_FOKJ01000047.1"/>
</dbReference>
<gene>
    <name evidence="2" type="ORF">SAMN04244571_02809</name>
</gene>
<name>A0A1I1B1H5_9GAMM</name>
<proteinExistence type="predicted"/>
<keyword evidence="3" id="KW-1185">Reference proteome</keyword>
<feature type="non-terminal residue" evidence="2">
    <location>
        <position position="71"/>
    </location>
</feature>
<feature type="region of interest" description="Disordered" evidence="1">
    <location>
        <begin position="1"/>
        <end position="31"/>
    </location>
</feature>
<comment type="caution">
    <text evidence="2">The sequence shown here is derived from an EMBL/GenBank/DDBJ whole genome shotgun (WGS) entry which is preliminary data.</text>
</comment>
<protein>
    <submittedName>
        <fullName evidence="2">Uncharacterized protein</fullName>
    </submittedName>
</protein>
<sequence length="71" mass="7551">MASLKNVPTQTHRPLAPAQSTDPAGNAPDAPIPVPNIVPVVLEARPGAPEVPAVRIFLGTQPEQHRAERIF</sequence>
<evidence type="ECO:0000256" key="1">
    <source>
        <dbReference type="SAM" id="MobiDB-lite"/>
    </source>
</evidence>
<accession>A0A1I1B1H5</accession>
<dbReference type="Proteomes" id="UP000198861">
    <property type="component" value="Unassembled WGS sequence"/>
</dbReference>